<sequence>MALADRSLELSKKPPQMYRLVAFNIIRDGITFSVPGYPDNKEAFFLKFHPYAVRGIEAPYLKATLERLRAQVRKVMDDMCKDKRFEDLKYTFWDSKFASKVKAKTT</sequence>
<name>A0AA39VJV3_ACESA</name>
<protein>
    <submittedName>
        <fullName evidence="1">Uncharacterized protein</fullName>
    </submittedName>
</protein>
<evidence type="ECO:0000313" key="2">
    <source>
        <dbReference type="Proteomes" id="UP001168877"/>
    </source>
</evidence>
<dbReference type="Proteomes" id="UP001168877">
    <property type="component" value="Unassembled WGS sequence"/>
</dbReference>
<reference evidence="1" key="1">
    <citation type="journal article" date="2022" name="Plant J.">
        <title>Strategies of tolerance reflected in two North American maple genomes.</title>
        <authorList>
            <person name="McEvoy S.L."/>
            <person name="Sezen U.U."/>
            <person name="Trouern-Trend A."/>
            <person name="McMahon S.M."/>
            <person name="Schaberg P.G."/>
            <person name="Yang J."/>
            <person name="Wegrzyn J.L."/>
            <person name="Swenson N.G."/>
        </authorList>
    </citation>
    <scope>NUCLEOTIDE SEQUENCE</scope>
    <source>
        <strain evidence="1">NS2018</strain>
    </source>
</reference>
<evidence type="ECO:0000313" key="1">
    <source>
        <dbReference type="EMBL" id="KAK0582296.1"/>
    </source>
</evidence>
<accession>A0AA39VJV3</accession>
<gene>
    <name evidence="1" type="ORF">LWI29_023834</name>
</gene>
<keyword evidence="2" id="KW-1185">Reference proteome</keyword>
<reference evidence="1" key="2">
    <citation type="submission" date="2023-06" db="EMBL/GenBank/DDBJ databases">
        <authorList>
            <person name="Swenson N.G."/>
            <person name="Wegrzyn J.L."/>
            <person name="Mcevoy S.L."/>
        </authorList>
    </citation>
    <scope>NUCLEOTIDE SEQUENCE</scope>
    <source>
        <strain evidence="1">NS2018</strain>
        <tissue evidence="1">Leaf</tissue>
    </source>
</reference>
<dbReference type="AlphaFoldDB" id="A0AA39VJV3"/>
<comment type="caution">
    <text evidence="1">The sequence shown here is derived from an EMBL/GenBank/DDBJ whole genome shotgun (WGS) entry which is preliminary data.</text>
</comment>
<proteinExistence type="predicted"/>
<organism evidence="1 2">
    <name type="scientific">Acer saccharum</name>
    <name type="common">Sugar maple</name>
    <dbReference type="NCBI Taxonomy" id="4024"/>
    <lineage>
        <taxon>Eukaryota</taxon>
        <taxon>Viridiplantae</taxon>
        <taxon>Streptophyta</taxon>
        <taxon>Embryophyta</taxon>
        <taxon>Tracheophyta</taxon>
        <taxon>Spermatophyta</taxon>
        <taxon>Magnoliopsida</taxon>
        <taxon>eudicotyledons</taxon>
        <taxon>Gunneridae</taxon>
        <taxon>Pentapetalae</taxon>
        <taxon>rosids</taxon>
        <taxon>malvids</taxon>
        <taxon>Sapindales</taxon>
        <taxon>Sapindaceae</taxon>
        <taxon>Hippocastanoideae</taxon>
        <taxon>Acereae</taxon>
        <taxon>Acer</taxon>
    </lineage>
</organism>
<dbReference type="EMBL" id="JAUESC010000384">
    <property type="protein sequence ID" value="KAK0582296.1"/>
    <property type="molecule type" value="Genomic_DNA"/>
</dbReference>